<organism evidence="1 2">
    <name type="scientific">Cyclonatronum proteinivorum</name>
    <dbReference type="NCBI Taxonomy" id="1457365"/>
    <lineage>
        <taxon>Bacteria</taxon>
        <taxon>Pseudomonadati</taxon>
        <taxon>Balneolota</taxon>
        <taxon>Balneolia</taxon>
        <taxon>Balneolales</taxon>
        <taxon>Cyclonatronaceae</taxon>
        <taxon>Cyclonatronum</taxon>
    </lineage>
</organism>
<name>A0A345UJ55_9BACT</name>
<accession>A0A345UJ55</accession>
<protein>
    <recommendedName>
        <fullName evidence="3">DUF3820 family protein</fullName>
    </recommendedName>
</protein>
<evidence type="ECO:0008006" key="3">
    <source>
        <dbReference type="Google" id="ProtNLM"/>
    </source>
</evidence>
<dbReference type="OrthoDB" id="9807855at2"/>
<gene>
    <name evidence="1" type="ORF">CYPRO_1244</name>
</gene>
<keyword evidence="2" id="KW-1185">Reference proteome</keyword>
<evidence type="ECO:0000313" key="1">
    <source>
        <dbReference type="EMBL" id="AXJ00507.1"/>
    </source>
</evidence>
<dbReference type="Proteomes" id="UP000254808">
    <property type="component" value="Chromosome"/>
</dbReference>
<evidence type="ECO:0000313" key="2">
    <source>
        <dbReference type="Proteomes" id="UP000254808"/>
    </source>
</evidence>
<dbReference type="InterPro" id="IPR024530">
    <property type="entry name" value="QSregVF_b"/>
</dbReference>
<proteinExistence type="predicted"/>
<dbReference type="KEGG" id="cprv:CYPRO_1244"/>
<dbReference type="EMBL" id="CP027806">
    <property type="protein sequence ID" value="AXJ00507.1"/>
    <property type="molecule type" value="Genomic_DNA"/>
</dbReference>
<reference evidence="1 2" key="1">
    <citation type="submission" date="2018-03" db="EMBL/GenBank/DDBJ databases">
        <title>Phenotypic and genomic properties of Cyclonatronum proteinivorum gen. nov., sp. nov., a haloalkaliphilic bacteroidete from soda lakes possessing Na+-translocating rhodopsin.</title>
        <authorList>
            <person name="Toshchakov S.V."/>
            <person name="Korzhenkov A."/>
            <person name="Samarov N.I."/>
            <person name="Kublanov I.V."/>
            <person name="Muntyan M.S."/>
            <person name="Sorokin D.Y."/>
        </authorList>
    </citation>
    <scope>NUCLEOTIDE SEQUENCE [LARGE SCALE GENOMIC DNA]</scope>
    <source>
        <strain evidence="1 2">Omega</strain>
    </source>
</reference>
<sequence length="82" mass="9617">MELHPDPRFLIDLVNARMPYGRFEGSWLTDLPVFYLEWFERQGWPSGKLGQQLATMYEIKINGLTRLLPPLIREHRQSSSGD</sequence>
<dbReference type="AlphaFoldDB" id="A0A345UJ55"/>
<dbReference type="RefSeq" id="WP_114983781.1">
    <property type="nucleotide sequence ID" value="NZ_CP027806.1"/>
</dbReference>
<dbReference type="Pfam" id="PF12843">
    <property type="entry name" value="QSregVF_b"/>
    <property type="match status" value="1"/>
</dbReference>